<dbReference type="Pfam" id="PF00588">
    <property type="entry name" value="SpoU_methylase"/>
    <property type="match status" value="1"/>
</dbReference>
<dbReference type="AlphaFoldDB" id="A0AAD9PLL6"/>
<gene>
    <name evidence="4" type="ORF">BdWA1_000119</name>
</gene>
<name>A0AAD9PLL6_9APIC</name>
<dbReference type="PANTHER" id="PTHR43191">
    <property type="entry name" value="RRNA METHYLTRANSFERASE 3"/>
    <property type="match status" value="1"/>
</dbReference>
<dbReference type="GO" id="GO:0032259">
    <property type="term" value="P:methylation"/>
    <property type="evidence" value="ECO:0007669"/>
    <property type="project" value="UniProtKB-KW"/>
</dbReference>
<organism evidence="4 5">
    <name type="scientific">Babesia duncani</name>
    <dbReference type="NCBI Taxonomy" id="323732"/>
    <lineage>
        <taxon>Eukaryota</taxon>
        <taxon>Sar</taxon>
        <taxon>Alveolata</taxon>
        <taxon>Apicomplexa</taxon>
        <taxon>Aconoidasida</taxon>
        <taxon>Piroplasmida</taxon>
        <taxon>Babesiidae</taxon>
        <taxon>Babesia</taxon>
    </lineage>
</organism>
<dbReference type="SUPFAM" id="SSF75217">
    <property type="entry name" value="alpha/beta knot"/>
    <property type="match status" value="1"/>
</dbReference>
<evidence type="ECO:0000256" key="1">
    <source>
        <dbReference type="ARBA" id="ARBA00022603"/>
    </source>
</evidence>
<evidence type="ECO:0000313" key="4">
    <source>
        <dbReference type="EMBL" id="KAK2197120.1"/>
    </source>
</evidence>
<evidence type="ECO:0000256" key="2">
    <source>
        <dbReference type="ARBA" id="ARBA00022679"/>
    </source>
</evidence>
<dbReference type="GO" id="GO:0006396">
    <property type="term" value="P:RNA processing"/>
    <property type="evidence" value="ECO:0007669"/>
    <property type="project" value="InterPro"/>
</dbReference>
<dbReference type="PANTHER" id="PTHR43191:SF2">
    <property type="entry name" value="RRNA METHYLTRANSFERASE 3, MITOCHONDRIAL"/>
    <property type="match status" value="1"/>
</dbReference>
<dbReference type="GO" id="GO:0003723">
    <property type="term" value="F:RNA binding"/>
    <property type="evidence" value="ECO:0007669"/>
    <property type="project" value="InterPro"/>
</dbReference>
<sequence length="352" mass="39594">MQCLRWLSKLKYSRDYATKTLDRHIDVIKESKLALQSTEPKGNFSLPNWVEPAPIDQSVSIPSGREVLKKIRPFSLNQLSVFNTNPLQLSFPNKKNFLIKHIWKLRVNVTYRKRQDKRLVVGANVIRHMLVHTPVKFDFVLSSRNDLVELLLGHRSRFDRVQLVCNSILQYCLRGTTVACKSADAIAQVTIPCSITDPSPKIVLALDNIKYAQNIGDLVRIAAALQVDLIYYIQGTSDPFDWKVTSVTGGLQFGIPHLTGSVNDLCQFCKRHKLMPIVGHVKGKDINEVKFKRRGICLVVSNESSGPSRLILNFCQGVSLPMHHYMNSLNVAIAGAILLVELKSKFVQAHSA</sequence>
<feature type="domain" description="tRNA/rRNA methyltransferase SpoU type" evidence="3">
    <location>
        <begin position="202"/>
        <end position="339"/>
    </location>
</feature>
<dbReference type="Proteomes" id="UP001214638">
    <property type="component" value="Unassembled WGS sequence"/>
</dbReference>
<keyword evidence="1" id="KW-0489">Methyltransferase</keyword>
<dbReference type="GO" id="GO:0008173">
    <property type="term" value="F:RNA methyltransferase activity"/>
    <property type="evidence" value="ECO:0007669"/>
    <property type="project" value="InterPro"/>
</dbReference>
<keyword evidence="5" id="KW-1185">Reference proteome</keyword>
<dbReference type="EMBL" id="JALLKP010000001">
    <property type="protein sequence ID" value="KAK2197120.1"/>
    <property type="molecule type" value="Genomic_DNA"/>
</dbReference>
<comment type="caution">
    <text evidence="4">The sequence shown here is derived from an EMBL/GenBank/DDBJ whole genome shotgun (WGS) entry which is preliminary data.</text>
</comment>
<dbReference type="InterPro" id="IPR029026">
    <property type="entry name" value="tRNA_m1G_MTases_N"/>
</dbReference>
<dbReference type="Gene3D" id="3.40.1280.10">
    <property type="match status" value="1"/>
</dbReference>
<accession>A0AAD9PLL6</accession>
<dbReference type="GeneID" id="94334417"/>
<dbReference type="InterPro" id="IPR001537">
    <property type="entry name" value="SpoU_MeTrfase"/>
</dbReference>
<proteinExistence type="predicted"/>
<dbReference type="CDD" id="cd18095">
    <property type="entry name" value="SpoU-like_rRNA-MTase"/>
    <property type="match status" value="1"/>
</dbReference>
<keyword evidence="2" id="KW-0808">Transferase</keyword>
<reference evidence="4" key="1">
    <citation type="journal article" date="2023" name="Nat. Microbiol.">
        <title>Babesia duncani multi-omics identifies virulence factors and drug targets.</title>
        <authorList>
            <person name="Singh P."/>
            <person name="Lonardi S."/>
            <person name="Liang Q."/>
            <person name="Vydyam P."/>
            <person name="Khabirova E."/>
            <person name="Fang T."/>
            <person name="Gihaz S."/>
            <person name="Thekkiniath J."/>
            <person name="Munshi M."/>
            <person name="Abel S."/>
            <person name="Ciampossin L."/>
            <person name="Batugedara G."/>
            <person name="Gupta M."/>
            <person name="Lu X.M."/>
            <person name="Lenz T."/>
            <person name="Chakravarty S."/>
            <person name="Cornillot E."/>
            <person name="Hu Y."/>
            <person name="Ma W."/>
            <person name="Gonzalez L.M."/>
            <person name="Sanchez S."/>
            <person name="Estrada K."/>
            <person name="Sanchez-Flores A."/>
            <person name="Montero E."/>
            <person name="Harb O.S."/>
            <person name="Le Roch K.G."/>
            <person name="Mamoun C.B."/>
        </authorList>
    </citation>
    <scope>NUCLEOTIDE SEQUENCE</scope>
    <source>
        <strain evidence="4">WA1</strain>
    </source>
</reference>
<dbReference type="KEGG" id="bdw:94334417"/>
<evidence type="ECO:0000313" key="5">
    <source>
        <dbReference type="Proteomes" id="UP001214638"/>
    </source>
</evidence>
<dbReference type="RefSeq" id="XP_067803962.1">
    <property type="nucleotide sequence ID" value="XM_067945171.1"/>
</dbReference>
<dbReference type="InterPro" id="IPR029028">
    <property type="entry name" value="Alpha/beta_knot_MTases"/>
</dbReference>
<protein>
    <submittedName>
        <fullName evidence="4">Bifunctional tRNA (Guanine-N1-)-methyltransferase</fullName>
    </submittedName>
</protein>
<dbReference type="InterPro" id="IPR051259">
    <property type="entry name" value="rRNA_Methyltransferase"/>
</dbReference>
<evidence type="ECO:0000259" key="3">
    <source>
        <dbReference type="Pfam" id="PF00588"/>
    </source>
</evidence>